<feature type="region of interest" description="Disordered" evidence="3">
    <location>
        <begin position="35"/>
        <end position="68"/>
    </location>
</feature>
<dbReference type="SUPFAM" id="SSF51230">
    <property type="entry name" value="Single hybrid motif"/>
    <property type="match status" value="1"/>
</dbReference>
<feature type="domain" description="Xylanase inhibitor C-terminal" evidence="5">
    <location>
        <begin position="187"/>
        <end position="267"/>
    </location>
</feature>
<protein>
    <submittedName>
        <fullName evidence="6">Uncharacterized protein</fullName>
    </submittedName>
</protein>
<dbReference type="Pfam" id="PF00364">
    <property type="entry name" value="Biotin_lipoyl"/>
    <property type="match status" value="1"/>
</dbReference>
<feature type="compositionally biased region" description="Polar residues" evidence="3">
    <location>
        <begin position="35"/>
        <end position="46"/>
    </location>
</feature>
<accession>A0ABD1LY50</accession>
<dbReference type="Gene3D" id="2.40.50.100">
    <property type="match status" value="1"/>
</dbReference>
<proteinExistence type="predicted"/>
<dbReference type="GO" id="GO:0006508">
    <property type="term" value="P:proteolysis"/>
    <property type="evidence" value="ECO:0007669"/>
    <property type="project" value="UniProtKB-KW"/>
</dbReference>
<dbReference type="SUPFAM" id="SSF50630">
    <property type="entry name" value="Acid proteases"/>
    <property type="match status" value="1"/>
</dbReference>
<feature type="domain" description="Lipoyl-binding" evidence="4">
    <location>
        <begin position="2"/>
        <end position="38"/>
    </location>
</feature>
<dbReference type="PANTHER" id="PTHR47967">
    <property type="entry name" value="OS07G0603500 PROTEIN-RELATED"/>
    <property type="match status" value="1"/>
</dbReference>
<evidence type="ECO:0000256" key="2">
    <source>
        <dbReference type="ARBA" id="ARBA00022801"/>
    </source>
</evidence>
<feature type="compositionally biased region" description="Basic and acidic residues" evidence="3">
    <location>
        <begin position="52"/>
        <end position="62"/>
    </location>
</feature>
<keyword evidence="1" id="KW-0645">Protease</keyword>
<dbReference type="AlphaFoldDB" id="A0ABD1LY50"/>
<dbReference type="Gene3D" id="2.40.70.10">
    <property type="entry name" value="Acid Proteases"/>
    <property type="match status" value="1"/>
</dbReference>
<gene>
    <name evidence="6" type="ORF">Fmac_021860</name>
</gene>
<dbReference type="InterPro" id="IPR021109">
    <property type="entry name" value="Peptidase_aspartic_dom_sf"/>
</dbReference>
<dbReference type="Pfam" id="PF14541">
    <property type="entry name" value="TAXi_C"/>
    <property type="match status" value="1"/>
</dbReference>
<sequence length="283" mass="31400">MTEGKIVSWIKSKGDTLSKDDSVVVIESDKADMDNVSSSGFRSNGAVTALHGSDELNSRVETESESQSTRQYKNDVVLTCVGNESAVSRWFNLHRPSTVGEEETEKKKEKFSSKIHLRMCLEAGYHSPQTDRNIRNYYKKSNATSFSYCLVDLDSDAISTLKFDTSLPRNAVTTPLLRNLEGDTFCYIGLKGISIGGEDLEVPNVSLEVDATGSGGIIVDSGTAVTRLWSEVYEKLREAFVRGTKGLAKAKGVSNSLFETCYDLSSRDSVEEERRWKDEERKT</sequence>
<keyword evidence="2" id="KW-0378">Hydrolase</keyword>
<reference evidence="6 7" key="1">
    <citation type="submission" date="2024-08" db="EMBL/GenBank/DDBJ databases">
        <title>Insights into the chromosomal genome structure of Flemingia macrophylla.</title>
        <authorList>
            <person name="Ding Y."/>
            <person name="Zhao Y."/>
            <person name="Bi W."/>
            <person name="Wu M."/>
            <person name="Zhao G."/>
            <person name="Gong Y."/>
            <person name="Li W."/>
            <person name="Zhang P."/>
        </authorList>
    </citation>
    <scope>NUCLEOTIDE SEQUENCE [LARGE SCALE GENOMIC DNA]</scope>
    <source>
        <strain evidence="6">DYQJB</strain>
        <tissue evidence="6">Leaf</tissue>
    </source>
</reference>
<dbReference type="InterPro" id="IPR000089">
    <property type="entry name" value="Biotin_lipoyl"/>
</dbReference>
<keyword evidence="7" id="KW-1185">Reference proteome</keyword>
<evidence type="ECO:0000313" key="6">
    <source>
        <dbReference type="EMBL" id="KAL2328433.1"/>
    </source>
</evidence>
<dbReference type="Proteomes" id="UP001603857">
    <property type="component" value="Unassembled WGS sequence"/>
</dbReference>
<evidence type="ECO:0000256" key="3">
    <source>
        <dbReference type="SAM" id="MobiDB-lite"/>
    </source>
</evidence>
<dbReference type="InterPro" id="IPR011053">
    <property type="entry name" value="Single_hybrid_motif"/>
</dbReference>
<dbReference type="GO" id="GO:0008233">
    <property type="term" value="F:peptidase activity"/>
    <property type="evidence" value="ECO:0007669"/>
    <property type="project" value="UniProtKB-KW"/>
</dbReference>
<evidence type="ECO:0000256" key="1">
    <source>
        <dbReference type="ARBA" id="ARBA00022670"/>
    </source>
</evidence>
<dbReference type="CDD" id="cd06849">
    <property type="entry name" value="lipoyl_domain"/>
    <property type="match status" value="1"/>
</dbReference>
<dbReference type="InterPro" id="IPR032799">
    <property type="entry name" value="TAXi_C"/>
</dbReference>
<evidence type="ECO:0000313" key="7">
    <source>
        <dbReference type="Proteomes" id="UP001603857"/>
    </source>
</evidence>
<name>A0ABD1LY50_9FABA</name>
<dbReference type="InterPro" id="IPR051708">
    <property type="entry name" value="Plant_Aspart_Prot_A1"/>
</dbReference>
<dbReference type="PANTHER" id="PTHR47967:SF60">
    <property type="entry name" value="PROTEIN ASPARTIC PROTEASE IN GUARD CELL 1-LIKE"/>
    <property type="match status" value="1"/>
</dbReference>
<organism evidence="6 7">
    <name type="scientific">Flemingia macrophylla</name>
    <dbReference type="NCBI Taxonomy" id="520843"/>
    <lineage>
        <taxon>Eukaryota</taxon>
        <taxon>Viridiplantae</taxon>
        <taxon>Streptophyta</taxon>
        <taxon>Embryophyta</taxon>
        <taxon>Tracheophyta</taxon>
        <taxon>Spermatophyta</taxon>
        <taxon>Magnoliopsida</taxon>
        <taxon>eudicotyledons</taxon>
        <taxon>Gunneridae</taxon>
        <taxon>Pentapetalae</taxon>
        <taxon>rosids</taxon>
        <taxon>fabids</taxon>
        <taxon>Fabales</taxon>
        <taxon>Fabaceae</taxon>
        <taxon>Papilionoideae</taxon>
        <taxon>50 kb inversion clade</taxon>
        <taxon>NPAAA clade</taxon>
        <taxon>indigoferoid/millettioid clade</taxon>
        <taxon>Phaseoleae</taxon>
        <taxon>Flemingia</taxon>
    </lineage>
</organism>
<dbReference type="EMBL" id="JBGMDY010000007">
    <property type="protein sequence ID" value="KAL2328433.1"/>
    <property type="molecule type" value="Genomic_DNA"/>
</dbReference>
<evidence type="ECO:0000259" key="5">
    <source>
        <dbReference type="Pfam" id="PF14541"/>
    </source>
</evidence>
<comment type="caution">
    <text evidence="6">The sequence shown here is derived from an EMBL/GenBank/DDBJ whole genome shotgun (WGS) entry which is preliminary data.</text>
</comment>
<evidence type="ECO:0000259" key="4">
    <source>
        <dbReference type="Pfam" id="PF00364"/>
    </source>
</evidence>